<evidence type="ECO:0000313" key="3">
    <source>
        <dbReference type="Proteomes" id="UP000276260"/>
    </source>
</evidence>
<dbReference type="RefSeq" id="WP_046521142.1">
    <property type="nucleotide sequence ID" value="NZ_LAVS01000090.1"/>
</dbReference>
<protein>
    <submittedName>
        <fullName evidence="2">Uncharacterized protein</fullName>
    </submittedName>
</protein>
<keyword evidence="1" id="KW-1133">Transmembrane helix</keyword>
<comment type="caution">
    <text evidence="2">The sequence shown here is derived from an EMBL/GenBank/DDBJ whole genome shotgun (WGS) entry which is preliminary data.</text>
</comment>
<keyword evidence="1" id="KW-0472">Membrane</keyword>
<feature type="transmembrane region" description="Helical" evidence="1">
    <location>
        <begin position="18"/>
        <end position="36"/>
    </location>
</feature>
<evidence type="ECO:0000313" key="2">
    <source>
        <dbReference type="EMBL" id="RRJ22572.1"/>
    </source>
</evidence>
<accession>A0A3P3QMV1</accession>
<gene>
    <name evidence="2" type="ORF">EIK76_00355</name>
</gene>
<dbReference type="AlphaFoldDB" id="A0A3P3QMV1"/>
<name>A0A3P3QMV1_9GAMM</name>
<organism evidence="2 3">
    <name type="scientific">Rheinheimera mesophila</name>
    <dbReference type="NCBI Taxonomy" id="1547515"/>
    <lineage>
        <taxon>Bacteria</taxon>
        <taxon>Pseudomonadati</taxon>
        <taxon>Pseudomonadota</taxon>
        <taxon>Gammaproteobacteria</taxon>
        <taxon>Chromatiales</taxon>
        <taxon>Chromatiaceae</taxon>
        <taxon>Rheinheimera</taxon>
    </lineage>
</organism>
<dbReference type="EMBL" id="RRCF01000001">
    <property type="protein sequence ID" value="RRJ22572.1"/>
    <property type="molecule type" value="Genomic_DNA"/>
</dbReference>
<feature type="transmembrane region" description="Helical" evidence="1">
    <location>
        <begin position="51"/>
        <end position="68"/>
    </location>
</feature>
<keyword evidence="1" id="KW-0812">Transmembrane</keyword>
<proteinExistence type="predicted"/>
<evidence type="ECO:0000256" key="1">
    <source>
        <dbReference type="SAM" id="Phobius"/>
    </source>
</evidence>
<reference evidence="2 3" key="1">
    <citation type="submission" date="2018-11" db="EMBL/GenBank/DDBJ databases">
        <title>Draft genome analysis of Rheinheimera mesophila isolated from an industrial waste site.</title>
        <authorList>
            <person name="Yu Q."/>
            <person name="Qi Y."/>
            <person name="Zhang H."/>
            <person name="Lu Y."/>
            <person name="Pu J."/>
        </authorList>
    </citation>
    <scope>NUCLEOTIDE SEQUENCE [LARGE SCALE GENOMIC DNA]</scope>
    <source>
        <strain evidence="2 3">IITR13</strain>
    </source>
</reference>
<keyword evidence="3" id="KW-1185">Reference proteome</keyword>
<sequence>MSIDDTDDVGFLRLRRNIIFLSLTILFFELVGLKVTELSLLGNKVSIENPWVIEFSLVVFYSYCLIRYHQIYKSDRRGIILDTAKGAYKANKYTMVDAIGNYSEIPIIGWKAKANYVVRSSLHYIFREPAYSNIEFPLHLAITSGLIVIVVKLTKFT</sequence>
<dbReference type="Proteomes" id="UP000276260">
    <property type="component" value="Unassembled WGS sequence"/>
</dbReference>